<feature type="repeat" description="WD" evidence="6">
    <location>
        <begin position="97"/>
        <end position="138"/>
    </location>
</feature>
<feature type="compositionally biased region" description="Polar residues" evidence="7">
    <location>
        <begin position="629"/>
        <end position="640"/>
    </location>
</feature>
<evidence type="ECO:0000313" key="9">
    <source>
        <dbReference type="Proteomes" id="UP001151699"/>
    </source>
</evidence>
<feature type="repeat" description="WD" evidence="6">
    <location>
        <begin position="141"/>
        <end position="183"/>
    </location>
</feature>
<keyword evidence="2 6" id="KW-0853">WD repeat</keyword>
<feature type="repeat" description="WD" evidence="6">
    <location>
        <begin position="223"/>
        <end position="260"/>
    </location>
</feature>
<dbReference type="SMART" id="SM00320">
    <property type="entry name" value="WD40"/>
    <property type="match status" value="6"/>
</dbReference>
<dbReference type="PROSITE" id="PS50082">
    <property type="entry name" value="WD_REPEATS_2"/>
    <property type="match status" value="5"/>
</dbReference>
<reference evidence="8" key="1">
    <citation type="submission" date="2022-07" db="EMBL/GenBank/DDBJ databases">
        <authorList>
            <person name="Trinca V."/>
            <person name="Uliana J.V.C."/>
            <person name="Torres T.T."/>
            <person name="Ward R.J."/>
            <person name="Monesi N."/>
        </authorList>
    </citation>
    <scope>NUCLEOTIDE SEQUENCE</scope>
    <source>
        <strain evidence="8">HSMRA1968</strain>
        <tissue evidence="8">Whole embryos</tissue>
    </source>
</reference>
<dbReference type="SUPFAM" id="SSF50978">
    <property type="entry name" value="WD40 repeat-like"/>
    <property type="match status" value="1"/>
</dbReference>
<evidence type="ECO:0000256" key="5">
    <source>
        <dbReference type="ARBA" id="ARBA00038344"/>
    </source>
</evidence>
<dbReference type="GO" id="GO:0005634">
    <property type="term" value="C:nucleus"/>
    <property type="evidence" value="ECO:0007669"/>
    <property type="project" value="TreeGrafter"/>
</dbReference>
<evidence type="ECO:0000256" key="2">
    <source>
        <dbReference type="ARBA" id="ARBA00022574"/>
    </source>
</evidence>
<dbReference type="OrthoDB" id="2096344at2759"/>
<sequence>MNDVIRLHERQSGNLRSSNYDVALRRFRVHESDGWKGIAPPMIADINPEPPIFSSKFANFGQNKHILAISNEDGMIALQDTNLRKSAPESEKMLNGQQCHNNAVFDLEWMPGDMKFVSASGDHSAKLWDVRDSNFVESRVFKGHSRSVKTAAFRKTDSAVFATGGRDGAIYIWDTRTNCHVGSMSRADNCILSGHAGGPGTPQSHRRRPATRMTPKLPPNISTNSITGLVFQDDYSLISCGAGDGIIKVWDLRRNYGIKKEPQPKYSISYPGTSALKGYSNLLIDHTGLRLYVNCLDNNIYCYNLATYSPNPIMQYVGLVNKSFYIKSSLSPDGQYLLSGSSEEKAYIWNVNNSQPLVALCGHRAEVTCVAWSHTKDLRVVTCSEDARHRVWRVGPEFIGSDQSELYPGYAEGCKEYMGNKLKVRLKGLLNTPRSLKRLMERNETTPSTAESCGTKRSFHEMTEDLHCYEASEPKRQHIETKGRRLFSPASTSTSSSRSNEVGFSTNLASILEEIDPQSELHTHLRSPNKYESSPTKQNPKILLSPLSERLNRNLLSPDMSSSSGQHRSTESTIVFSPTLNLPNYVINGEAPHLIAQSPKRKLKENVKSDWLTTMRKQKLMNSRQITAKLSDATQSSQEVSADESILSPRAVKSSEHSPRVYAIPKRRTSRCGSNESAAPRTPTSRRNSILNFFSVMQSPNQSTSRIKNVAPCDKATDFSKDMFPLHAVEKVGDGEMKVKKADRGAGIPAVVEEKQPTA</sequence>
<dbReference type="GO" id="GO:0007095">
    <property type="term" value="P:mitotic G2 DNA damage checkpoint signaling"/>
    <property type="evidence" value="ECO:0007669"/>
    <property type="project" value="TreeGrafter"/>
</dbReference>
<evidence type="ECO:0000256" key="3">
    <source>
        <dbReference type="ARBA" id="ARBA00022737"/>
    </source>
</evidence>
<gene>
    <name evidence="8" type="primary">l(2)dtl</name>
    <name evidence="8" type="ORF">Bhyg_09060</name>
</gene>
<feature type="region of interest" description="Disordered" evidence="7">
    <location>
        <begin position="196"/>
        <end position="218"/>
    </location>
</feature>
<feature type="repeat" description="WD" evidence="6">
    <location>
        <begin position="329"/>
        <end position="359"/>
    </location>
</feature>
<evidence type="ECO:0000256" key="7">
    <source>
        <dbReference type="SAM" id="MobiDB-lite"/>
    </source>
</evidence>
<feature type="region of interest" description="Disordered" evidence="7">
    <location>
        <begin position="629"/>
        <end position="685"/>
    </location>
</feature>
<evidence type="ECO:0000256" key="4">
    <source>
        <dbReference type="ARBA" id="ARBA00022786"/>
    </source>
</evidence>
<dbReference type="Gene3D" id="2.130.10.10">
    <property type="entry name" value="YVTN repeat-like/Quinoprotein amine dehydrogenase"/>
    <property type="match status" value="2"/>
</dbReference>
<evidence type="ECO:0000256" key="6">
    <source>
        <dbReference type="PROSITE-ProRule" id="PRU00221"/>
    </source>
</evidence>
<name>A0A9Q0N7M3_9DIPT</name>
<dbReference type="InterPro" id="IPR036322">
    <property type="entry name" value="WD40_repeat_dom_sf"/>
</dbReference>
<evidence type="ECO:0000256" key="1">
    <source>
        <dbReference type="ARBA" id="ARBA00004906"/>
    </source>
</evidence>
<protein>
    <submittedName>
        <fullName evidence="8">Protein lethal(2)denticleless</fullName>
    </submittedName>
</protein>
<comment type="caution">
    <text evidence="8">The sequence shown here is derived from an EMBL/GenBank/DDBJ whole genome shotgun (WGS) entry which is preliminary data.</text>
</comment>
<dbReference type="PRINTS" id="PR00320">
    <property type="entry name" value="GPROTEINBRPT"/>
</dbReference>
<feature type="compositionally biased region" description="Polar residues" evidence="7">
    <location>
        <begin position="671"/>
        <end position="685"/>
    </location>
</feature>
<organism evidence="8 9">
    <name type="scientific">Pseudolycoriella hygida</name>
    <dbReference type="NCBI Taxonomy" id="35572"/>
    <lineage>
        <taxon>Eukaryota</taxon>
        <taxon>Metazoa</taxon>
        <taxon>Ecdysozoa</taxon>
        <taxon>Arthropoda</taxon>
        <taxon>Hexapoda</taxon>
        <taxon>Insecta</taxon>
        <taxon>Pterygota</taxon>
        <taxon>Neoptera</taxon>
        <taxon>Endopterygota</taxon>
        <taxon>Diptera</taxon>
        <taxon>Nematocera</taxon>
        <taxon>Sciaroidea</taxon>
        <taxon>Sciaridae</taxon>
        <taxon>Pseudolycoriella</taxon>
    </lineage>
</organism>
<dbReference type="Proteomes" id="UP001151699">
    <property type="component" value="Chromosome B"/>
</dbReference>
<feature type="region of interest" description="Disordered" evidence="7">
    <location>
        <begin position="739"/>
        <end position="759"/>
    </location>
</feature>
<dbReference type="GO" id="GO:0030674">
    <property type="term" value="F:protein-macromolecule adaptor activity"/>
    <property type="evidence" value="ECO:0007669"/>
    <property type="project" value="TreeGrafter"/>
</dbReference>
<feature type="compositionally biased region" description="Basic and acidic residues" evidence="7">
    <location>
        <begin position="472"/>
        <end position="483"/>
    </location>
</feature>
<comment type="pathway">
    <text evidence="1">Protein modification; protein ubiquitination.</text>
</comment>
<dbReference type="EMBL" id="WJQU01000002">
    <property type="protein sequence ID" value="KAJ6644094.1"/>
    <property type="molecule type" value="Genomic_DNA"/>
</dbReference>
<feature type="repeat" description="WD" evidence="6">
    <location>
        <begin position="360"/>
        <end position="394"/>
    </location>
</feature>
<dbReference type="AlphaFoldDB" id="A0A9Q0N7M3"/>
<accession>A0A9Q0N7M3</accession>
<evidence type="ECO:0000313" key="8">
    <source>
        <dbReference type="EMBL" id="KAJ6644094.1"/>
    </source>
</evidence>
<dbReference type="Pfam" id="PF00400">
    <property type="entry name" value="WD40"/>
    <property type="match status" value="5"/>
</dbReference>
<feature type="compositionally biased region" description="Polar residues" evidence="7">
    <location>
        <begin position="530"/>
        <end position="539"/>
    </location>
</feature>
<dbReference type="PANTHER" id="PTHR22852">
    <property type="entry name" value="LETHAL 2 DENTICLELESS PROTEIN RETINOIC ACID-REGULATED NUCLEAR MATRIX-ASSOCIATED PROTEIN"/>
    <property type="match status" value="1"/>
</dbReference>
<dbReference type="InterPro" id="IPR015943">
    <property type="entry name" value="WD40/YVTN_repeat-like_dom_sf"/>
</dbReference>
<feature type="region of interest" description="Disordered" evidence="7">
    <location>
        <begin position="519"/>
        <end position="541"/>
    </location>
</feature>
<keyword evidence="4" id="KW-0833">Ubl conjugation pathway</keyword>
<dbReference type="PANTHER" id="PTHR22852:SF0">
    <property type="entry name" value="DENTICLELESS PROTEIN HOMOLOG"/>
    <property type="match status" value="1"/>
</dbReference>
<feature type="region of interest" description="Disordered" evidence="7">
    <location>
        <begin position="472"/>
        <end position="502"/>
    </location>
</feature>
<keyword evidence="9" id="KW-1185">Reference proteome</keyword>
<dbReference type="GO" id="GO:0043161">
    <property type="term" value="P:proteasome-mediated ubiquitin-dependent protein catabolic process"/>
    <property type="evidence" value="ECO:0007669"/>
    <property type="project" value="TreeGrafter"/>
</dbReference>
<dbReference type="PROSITE" id="PS50294">
    <property type="entry name" value="WD_REPEATS_REGION"/>
    <property type="match status" value="2"/>
</dbReference>
<dbReference type="InterPro" id="IPR051865">
    <property type="entry name" value="WD-repeat_CDT2_adapter"/>
</dbReference>
<comment type="similarity">
    <text evidence="5">Belongs to the WD repeat cdt2 family.</text>
</comment>
<dbReference type="InterPro" id="IPR001680">
    <property type="entry name" value="WD40_rpt"/>
</dbReference>
<dbReference type="InterPro" id="IPR020472">
    <property type="entry name" value="WD40_PAC1"/>
</dbReference>
<proteinExistence type="inferred from homology"/>
<keyword evidence="3" id="KW-0677">Repeat</keyword>